<protein>
    <submittedName>
        <fullName evidence="1">Uncharacterized protein</fullName>
    </submittedName>
</protein>
<dbReference type="AlphaFoldDB" id="A0A927K437"/>
<organism evidence="1 2">
    <name type="scientific">Nocardioides donggukensis</name>
    <dbReference type="NCBI Taxonomy" id="2774019"/>
    <lineage>
        <taxon>Bacteria</taxon>
        <taxon>Bacillati</taxon>
        <taxon>Actinomycetota</taxon>
        <taxon>Actinomycetes</taxon>
        <taxon>Propionibacteriales</taxon>
        <taxon>Nocardioidaceae</taxon>
        <taxon>Nocardioides</taxon>
    </lineage>
</organism>
<evidence type="ECO:0000313" key="1">
    <source>
        <dbReference type="EMBL" id="MBD8869451.1"/>
    </source>
</evidence>
<evidence type="ECO:0000313" key="2">
    <source>
        <dbReference type="Proteomes" id="UP000616839"/>
    </source>
</evidence>
<sequence>MSAEGAVLFARYAYPPNALGYCGPEGAEAMLRPAAVADIERRARQFDGAWSYLELLAEAHGSGDPLSAAVVEAYWLGSPLLDGLAPNLLVERLRERFAGQPGGTWRQAGDRARAHHSFQVFEVYPWAELLRAGRPVAPALHVLDRCRIRVGEVVAAAGEAVTVSSDRLRWDPPELTVTGPVTEEARWSVGGLSLIPAPEVGDLVALHWDWVCDTVSPRQAEHLAALERRQRRSIGRMPGV</sequence>
<comment type="caution">
    <text evidence="1">The sequence shown here is derived from an EMBL/GenBank/DDBJ whole genome shotgun (WGS) entry which is preliminary data.</text>
</comment>
<gene>
    <name evidence="1" type="ORF">IE331_07430</name>
</gene>
<proteinExistence type="predicted"/>
<dbReference type="Proteomes" id="UP000616839">
    <property type="component" value="Unassembled WGS sequence"/>
</dbReference>
<dbReference type="EMBL" id="JACYXZ010000002">
    <property type="protein sequence ID" value="MBD8869451.1"/>
    <property type="molecule type" value="Genomic_DNA"/>
</dbReference>
<keyword evidence="2" id="KW-1185">Reference proteome</keyword>
<dbReference type="InterPro" id="IPR045660">
    <property type="entry name" value="DUF6390"/>
</dbReference>
<dbReference type="RefSeq" id="WP_192142152.1">
    <property type="nucleotide sequence ID" value="NZ_JACYXZ010000002.1"/>
</dbReference>
<reference evidence="1" key="1">
    <citation type="submission" date="2020-09" db="EMBL/GenBank/DDBJ databases">
        <title>Nocardioides sp. strain MJB4 16S ribosomal RNA gene Genome sequencing and assembly.</title>
        <authorList>
            <person name="Kim I."/>
        </authorList>
    </citation>
    <scope>NUCLEOTIDE SEQUENCE</scope>
    <source>
        <strain evidence="1">MJB4</strain>
    </source>
</reference>
<dbReference type="Pfam" id="PF19927">
    <property type="entry name" value="DUF6390"/>
    <property type="match status" value="1"/>
</dbReference>
<name>A0A927K437_9ACTN</name>
<accession>A0A927K437</accession>